<keyword evidence="11" id="KW-0407">Ion channel</keyword>
<evidence type="ECO:0000256" key="13">
    <source>
        <dbReference type="SAM" id="Phobius"/>
    </source>
</evidence>
<reference evidence="14 15" key="1">
    <citation type="journal article" date="2015" name="Genome Announc.">
        <title>Expanding the biotechnology potential of lactobacilli through comparative genomics of 213 strains and associated genera.</title>
        <authorList>
            <person name="Sun Z."/>
            <person name="Harris H.M."/>
            <person name="McCann A."/>
            <person name="Guo C."/>
            <person name="Argimon S."/>
            <person name="Zhang W."/>
            <person name="Yang X."/>
            <person name="Jeffery I.B."/>
            <person name="Cooney J.C."/>
            <person name="Kagawa T.F."/>
            <person name="Liu W."/>
            <person name="Song Y."/>
            <person name="Salvetti E."/>
            <person name="Wrobel A."/>
            <person name="Rasinkangas P."/>
            <person name="Parkhill J."/>
            <person name="Rea M.C."/>
            <person name="O'Sullivan O."/>
            <person name="Ritari J."/>
            <person name="Douillard F.P."/>
            <person name="Paul Ross R."/>
            <person name="Yang R."/>
            <person name="Briner A.E."/>
            <person name="Felis G.E."/>
            <person name="de Vos W.M."/>
            <person name="Barrangou R."/>
            <person name="Klaenhammer T.R."/>
            <person name="Caufield P.W."/>
            <person name="Cui Y."/>
            <person name="Zhang H."/>
            <person name="O'Toole P.W."/>
        </authorList>
    </citation>
    <scope>NUCLEOTIDE SEQUENCE [LARGE SCALE GENOMIC DNA]</scope>
    <source>
        <strain evidence="14 15">DSM 20515</strain>
    </source>
</reference>
<evidence type="ECO:0000256" key="10">
    <source>
        <dbReference type="ARBA" id="ARBA00023136"/>
    </source>
</evidence>
<evidence type="ECO:0000256" key="7">
    <source>
        <dbReference type="ARBA" id="ARBA00022958"/>
    </source>
</evidence>
<evidence type="ECO:0000256" key="1">
    <source>
        <dbReference type="ARBA" id="ARBA00004141"/>
    </source>
</evidence>
<evidence type="ECO:0000256" key="2">
    <source>
        <dbReference type="ARBA" id="ARBA00006920"/>
    </source>
</evidence>
<dbReference type="InterPro" id="IPR010617">
    <property type="entry name" value="TMEM175-like"/>
</dbReference>
<comment type="caution">
    <text evidence="14">The sequence shown here is derived from an EMBL/GenBank/DDBJ whole genome shotgun (WGS) entry which is preliminary data.</text>
</comment>
<evidence type="ECO:0000256" key="9">
    <source>
        <dbReference type="ARBA" id="ARBA00023065"/>
    </source>
</evidence>
<evidence type="ECO:0000256" key="4">
    <source>
        <dbReference type="ARBA" id="ARBA00022538"/>
    </source>
</evidence>
<dbReference type="RefSeq" id="WP_056996655.1">
    <property type="nucleotide sequence ID" value="NZ_AYYR01000043.1"/>
</dbReference>
<keyword evidence="9" id="KW-0406">Ion transport</keyword>
<comment type="subcellular location">
    <subcellularLocation>
        <location evidence="1">Membrane</location>
        <topology evidence="1">Multi-pass membrane protein</topology>
    </subcellularLocation>
</comment>
<comment type="similarity">
    <text evidence="2">Belongs to the TMEM175 family.</text>
</comment>
<sequence length="280" mass="32423">MKAKLKERLDVFADAVIAIIITIMVMSLPLDIHNGVVDYAQLFKSIGIYLVSFCFIANLWYQHALVFNEAETVANRVVVFDLILLFLMSLMPAFTRLITTVTNADSVMLYGGLSLLISFIFSWISRTIIQGKYTDKAAMTQIYKSIFGSTVWNSWIIYIIIIGLGYFYPEVALGLYFFIPLWSFFSHSREQEEFQQMDQMEVQDQQNFLALPVAKKRDFRHLIRNYQIQARHASNDRNQQHAAWVKFSEQAKSEFGISDGTLAKWMKVNNQGRNRHQSKQ</sequence>
<feature type="transmembrane region" description="Helical" evidence="13">
    <location>
        <begin position="107"/>
        <end position="129"/>
    </location>
</feature>
<evidence type="ECO:0000256" key="12">
    <source>
        <dbReference type="ARBA" id="ARBA00034430"/>
    </source>
</evidence>
<evidence type="ECO:0000256" key="3">
    <source>
        <dbReference type="ARBA" id="ARBA00022448"/>
    </source>
</evidence>
<organism evidence="14 15">
    <name type="scientific">Secundilactobacillus collinoides DSM 20515 = JCM 1123</name>
    <dbReference type="NCBI Taxonomy" id="1423733"/>
    <lineage>
        <taxon>Bacteria</taxon>
        <taxon>Bacillati</taxon>
        <taxon>Bacillota</taxon>
        <taxon>Bacilli</taxon>
        <taxon>Lactobacillales</taxon>
        <taxon>Lactobacillaceae</taxon>
        <taxon>Secundilactobacillus</taxon>
    </lineage>
</organism>
<evidence type="ECO:0000313" key="14">
    <source>
        <dbReference type="EMBL" id="KRM75837.1"/>
    </source>
</evidence>
<keyword evidence="6" id="KW-0631">Potassium channel</keyword>
<dbReference type="AlphaFoldDB" id="A0A0R2B8Q1"/>
<evidence type="ECO:0000256" key="6">
    <source>
        <dbReference type="ARBA" id="ARBA00022826"/>
    </source>
</evidence>
<evidence type="ECO:0000256" key="8">
    <source>
        <dbReference type="ARBA" id="ARBA00022989"/>
    </source>
</evidence>
<feature type="transmembrane region" description="Helical" evidence="13">
    <location>
        <begin position="12"/>
        <end position="30"/>
    </location>
</feature>
<gene>
    <name evidence="14" type="ORF">FC82_GL001987</name>
</gene>
<dbReference type="Proteomes" id="UP000051845">
    <property type="component" value="Unassembled WGS sequence"/>
</dbReference>
<evidence type="ECO:0000313" key="15">
    <source>
        <dbReference type="Proteomes" id="UP000051845"/>
    </source>
</evidence>
<keyword evidence="8 13" id="KW-1133">Transmembrane helix</keyword>
<dbReference type="EMBL" id="AYYR01000043">
    <property type="protein sequence ID" value="KRM75837.1"/>
    <property type="molecule type" value="Genomic_DNA"/>
</dbReference>
<feature type="transmembrane region" description="Helical" evidence="13">
    <location>
        <begin position="42"/>
        <end position="61"/>
    </location>
</feature>
<evidence type="ECO:0000256" key="11">
    <source>
        <dbReference type="ARBA" id="ARBA00023303"/>
    </source>
</evidence>
<feature type="transmembrane region" description="Helical" evidence="13">
    <location>
        <begin position="73"/>
        <end position="95"/>
    </location>
</feature>
<keyword evidence="4" id="KW-0633">Potassium transport</keyword>
<feature type="transmembrane region" description="Helical" evidence="13">
    <location>
        <begin position="141"/>
        <end position="161"/>
    </location>
</feature>
<proteinExistence type="inferred from homology"/>
<keyword evidence="5 13" id="KW-0812">Transmembrane</keyword>
<dbReference type="GO" id="GO:0016020">
    <property type="term" value="C:membrane"/>
    <property type="evidence" value="ECO:0007669"/>
    <property type="project" value="UniProtKB-SubCell"/>
</dbReference>
<dbReference type="Pfam" id="PF06736">
    <property type="entry name" value="TMEM175"/>
    <property type="match status" value="1"/>
</dbReference>
<keyword evidence="7" id="KW-0630">Potassium</keyword>
<protein>
    <submittedName>
        <fullName evidence="14">Integral membrane protein</fullName>
    </submittedName>
</protein>
<dbReference type="GO" id="GO:0005267">
    <property type="term" value="F:potassium channel activity"/>
    <property type="evidence" value="ECO:0007669"/>
    <property type="project" value="UniProtKB-KW"/>
</dbReference>
<dbReference type="PANTHER" id="PTHR31462">
    <property type="entry name" value="ENDOSOMAL/LYSOSOMAL POTASSIUM CHANNEL TMEM175"/>
    <property type="match status" value="1"/>
</dbReference>
<name>A0A0R2B8Q1_SECCO</name>
<comment type="catalytic activity">
    <reaction evidence="12">
        <text>K(+)(in) = K(+)(out)</text>
        <dbReference type="Rhea" id="RHEA:29463"/>
        <dbReference type="ChEBI" id="CHEBI:29103"/>
    </reaction>
</comment>
<dbReference type="PATRIC" id="fig|1423733.4.peg.2089"/>
<keyword evidence="3" id="KW-0813">Transport</keyword>
<keyword evidence="10 13" id="KW-0472">Membrane</keyword>
<dbReference type="PANTHER" id="PTHR31462:SF5">
    <property type="entry name" value="ENDOSOMAL_LYSOSOMAL PROTON CHANNEL TMEM175"/>
    <property type="match status" value="1"/>
</dbReference>
<accession>A0A0R2B8Q1</accession>
<evidence type="ECO:0000256" key="5">
    <source>
        <dbReference type="ARBA" id="ARBA00022692"/>
    </source>
</evidence>
<dbReference type="GO" id="GO:0015252">
    <property type="term" value="F:proton channel activity"/>
    <property type="evidence" value="ECO:0007669"/>
    <property type="project" value="InterPro"/>
</dbReference>